<protein>
    <submittedName>
        <fullName evidence="2">PLC-like phosphodiesterase</fullName>
    </submittedName>
</protein>
<dbReference type="GO" id="GO:0008081">
    <property type="term" value="F:phosphoric diester hydrolase activity"/>
    <property type="evidence" value="ECO:0007669"/>
    <property type="project" value="InterPro"/>
</dbReference>
<gene>
    <name evidence="2" type="ORF">OE88DRAFT_1688330</name>
</gene>
<dbReference type="SUPFAM" id="SSF51695">
    <property type="entry name" value="PLC-like phosphodiesterases"/>
    <property type="match status" value="1"/>
</dbReference>
<organism evidence="2 3">
    <name type="scientific">Heliocybe sulcata</name>
    <dbReference type="NCBI Taxonomy" id="5364"/>
    <lineage>
        <taxon>Eukaryota</taxon>
        <taxon>Fungi</taxon>
        <taxon>Dikarya</taxon>
        <taxon>Basidiomycota</taxon>
        <taxon>Agaricomycotina</taxon>
        <taxon>Agaricomycetes</taxon>
        <taxon>Gloeophyllales</taxon>
        <taxon>Gloeophyllaceae</taxon>
        <taxon>Heliocybe</taxon>
    </lineage>
</organism>
<keyword evidence="3" id="KW-1185">Reference proteome</keyword>
<dbReference type="OrthoDB" id="1046782at2759"/>
<reference evidence="2 3" key="1">
    <citation type="journal article" date="2019" name="Nat. Ecol. Evol.">
        <title>Megaphylogeny resolves global patterns of mushroom evolution.</title>
        <authorList>
            <person name="Varga T."/>
            <person name="Krizsan K."/>
            <person name="Foldi C."/>
            <person name="Dima B."/>
            <person name="Sanchez-Garcia M."/>
            <person name="Sanchez-Ramirez S."/>
            <person name="Szollosi G.J."/>
            <person name="Szarkandi J.G."/>
            <person name="Papp V."/>
            <person name="Albert L."/>
            <person name="Andreopoulos W."/>
            <person name="Angelini C."/>
            <person name="Antonin V."/>
            <person name="Barry K.W."/>
            <person name="Bougher N.L."/>
            <person name="Buchanan P."/>
            <person name="Buyck B."/>
            <person name="Bense V."/>
            <person name="Catcheside P."/>
            <person name="Chovatia M."/>
            <person name="Cooper J."/>
            <person name="Damon W."/>
            <person name="Desjardin D."/>
            <person name="Finy P."/>
            <person name="Geml J."/>
            <person name="Haridas S."/>
            <person name="Hughes K."/>
            <person name="Justo A."/>
            <person name="Karasinski D."/>
            <person name="Kautmanova I."/>
            <person name="Kiss B."/>
            <person name="Kocsube S."/>
            <person name="Kotiranta H."/>
            <person name="LaButti K.M."/>
            <person name="Lechner B.E."/>
            <person name="Liimatainen K."/>
            <person name="Lipzen A."/>
            <person name="Lukacs Z."/>
            <person name="Mihaltcheva S."/>
            <person name="Morgado L.N."/>
            <person name="Niskanen T."/>
            <person name="Noordeloos M.E."/>
            <person name="Ohm R.A."/>
            <person name="Ortiz-Santana B."/>
            <person name="Ovrebo C."/>
            <person name="Racz N."/>
            <person name="Riley R."/>
            <person name="Savchenko A."/>
            <person name="Shiryaev A."/>
            <person name="Soop K."/>
            <person name="Spirin V."/>
            <person name="Szebenyi C."/>
            <person name="Tomsovsky M."/>
            <person name="Tulloss R.E."/>
            <person name="Uehling J."/>
            <person name="Grigoriev I.V."/>
            <person name="Vagvolgyi C."/>
            <person name="Papp T."/>
            <person name="Martin F.M."/>
            <person name="Miettinen O."/>
            <person name="Hibbett D.S."/>
            <person name="Nagy L.G."/>
        </authorList>
    </citation>
    <scope>NUCLEOTIDE SEQUENCE [LARGE SCALE GENOMIC DNA]</scope>
    <source>
        <strain evidence="2 3">OMC1185</strain>
    </source>
</reference>
<evidence type="ECO:0000313" key="2">
    <source>
        <dbReference type="EMBL" id="TFK46025.1"/>
    </source>
</evidence>
<accession>A0A5C3MMS9</accession>
<dbReference type="EMBL" id="ML213534">
    <property type="protein sequence ID" value="TFK46025.1"/>
    <property type="molecule type" value="Genomic_DNA"/>
</dbReference>
<feature type="domain" description="Phosphatidylinositol-specific phospholipase C X" evidence="1">
    <location>
        <begin position="128"/>
        <end position="273"/>
    </location>
</feature>
<dbReference type="InterPro" id="IPR017946">
    <property type="entry name" value="PLC-like_Pdiesterase_TIM-brl"/>
</dbReference>
<dbReference type="Gene3D" id="3.20.20.190">
    <property type="entry name" value="Phosphatidylinositol (PI) phosphodiesterase"/>
    <property type="match status" value="1"/>
</dbReference>
<dbReference type="GO" id="GO:0006629">
    <property type="term" value="P:lipid metabolic process"/>
    <property type="evidence" value="ECO:0007669"/>
    <property type="project" value="InterPro"/>
</dbReference>
<dbReference type="Proteomes" id="UP000305948">
    <property type="component" value="Unassembled WGS sequence"/>
</dbReference>
<sequence>MPDTITNLTDDTIFYDDGNGDNNGRELTVEPSSSRTVTKIGRKFRLHLGSPESKVWEDTHASNEGTRLLHTSVFHVKAKRNLGRSWKVLKLPEECPWRIYQTRIFRRQKQILILPKRNLSSFLSELPDSLALSSLLLPGTHDTMAFYGWPVSQCQFLETPLPVQLQSGIRVLDIRLSVIKGRLIAYHGLSPQRAPFQHILSIVHAFLTAPTTRRETLVMSIKQEDFHITSPAVFSQCVHDEVMNGPGGRDMWFLENRVPSLGEVRGRVVMFSRFGDDGNGWEGGTEGLGMHPTNWPDSEKLGFTWPCKNTIVRTHDWYAIPSFLSIPEKVELSTNILLPPEDNPPVPTLSITYFSAASFPLGLPPTIARGFGWPGVGLGTEGVNSRVGKWLLDTLGQDPREQTSGDLEKGQHRRIMDGPRLRGWAFLDFYTDPVEHGVIPLLVECNYRGRKRGEEGW</sequence>
<dbReference type="SMART" id="SM00148">
    <property type="entry name" value="PLCXc"/>
    <property type="match status" value="1"/>
</dbReference>
<dbReference type="PANTHER" id="PTHR13593">
    <property type="match status" value="1"/>
</dbReference>
<evidence type="ECO:0000259" key="1">
    <source>
        <dbReference type="SMART" id="SM00148"/>
    </source>
</evidence>
<dbReference type="PANTHER" id="PTHR13593:SF148">
    <property type="entry name" value="PHOSPHATIDYLINOSITOL-SPECIFIC PHOSPHOLIPASE C X DOMAIN-CONTAINING PROTEIN"/>
    <property type="match status" value="1"/>
</dbReference>
<dbReference type="InterPro" id="IPR000909">
    <property type="entry name" value="PLipase_C_PInositol-sp_X_dom"/>
</dbReference>
<dbReference type="PROSITE" id="PS50007">
    <property type="entry name" value="PIPLC_X_DOMAIN"/>
    <property type="match status" value="1"/>
</dbReference>
<proteinExistence type="predicted"/>
<name>A0A5C3MMS9_9AGAM</name>
<dbReference type="STRING" id="5364.A0A5C3MMS9"/>
<dbReference type="AlphaFoldDB" id="A0A5C3MMS9"/>
<dbReference type="InterPro" id="IPR051057">
    <property type="entry name" value="PI-PLC_domain"/>
</dbReference>
<evidence type="ECO:0000313" key="3">
    <source>
        <dbReference type="Proteomes" id="UP000305948"/>
    </source>
</evidence>